<dbReference type="InterPro" id="IPR029058">
    <property type="entry name" value="AB_hydrolase_fold"/>
</dbReference>
<keyword evidence="2" id="KW-0378">Hydrolase</keyword>
<proteinExistence type="predicted"/>
<sequence length="294" mass="32238">MVEPKGDVTCCAGRELHWREKPGTEPAVVLMNGCGLAMEFWRDVVKLLDGVRVLRYDRPGIGGTRWPGHSPRLEEEVASLAALMELRGIRGALLVAHSMAAFHAEALARVRPDLVGGVVLVDGSVEWYSSAPGVPAPTVARRLAKVVDGMRLNHVAGLAFRWGSWFQSHREFSRMSMGRLTQIYRDADSLAMSTAESMSYERQGWDLQELRGRHPWPGVPTLLLTAADASDGQWIDEQARLARLLEARHVVVEQSKHLMMLDRPDAIVGAIHAMRAQAGEFTAPGVQPEAAGPG</sequence>
<dbReference type="Proteomes" id="UP000188342">
    <property type="component" value="Unassembled WGS sequence"/>
</dbReference>
<dbReference type="InterPro" id="IPR050266">
    <property type="entry name" value="AB_hydrolase_sf"/>
</dbReference>
<dbReference type="Pfam" id="PF12697">
    <property type="entry name" value="Abhydrolase_6"/>
    <property type="match status" value="1"/>
</dbReference>
<evidence type="ECO:0000313" key="3">
    <source>
        <dbReference type="Proteomes" id="UP000188342"/>
    </source>
</evidence>
<organism evidence="2 3">
    <name type="scientific">Luteococcus japonicus LSP_Lj1</name>
    <dbReference type="NCBI Taxonomy" id="1255658"/>
    <lineage>
        <taxon>Bacteria</taxon>
        <taxon>Bacillati</taxon>
        <taxon>Actinomycetota</taxon>
        <taxon>Actinomycetes</taxon>
        <taxon>Propionibacteriales</taxon>
        <taxon>Propionibacteriaceae</taxon>
        <taxon>Luteococcus</taxon>
    </lineage>
</organism>
<protein>
    <submittedName>
        <fullName evidence="2">Putative poly(3-hydroxyalkanoate) depolymerase</fullName>
        <ecNumber evidence="2">3.1.1.-</ecNumber>
    </submittedName>
</protein>
<keyword evidence="3" id="KW-1185">Reference proteome</keyword>
<name>A0A1R4IZ79_9ACTN</name>
<dbReference type="OrthoDB" id="7185741at2"/>
<dbReference type="AlphaFoldDB" id="A0A1R4IZ79"/>
<dbReference type="EC" id="3.1.1.-" evidence="2"/>
<evidence type="ECO:0000259" key="1">
    <source>
        <dbReference type="Pfam" id="PF12697"/>
    </source>
</evidence>
<dbReference type="InterPro" id="IPR000073">
    <property type="entry name" value="AB_hydrolase_1"/>
</dbReference>
<evidence type="ECO:0000313" key="2">
    <source>
        <dbReference type="EMBL" id="SJN25186.1"/>
    </source>
</evidence>
<dbReference type="SUPFAM" id="SSF53474">
    <property type="entry name" value="alpha/beta-Hydrolases"/>
    <property type="match status" value="1"/>
</dbReference>
<dbReference type="Gene3D" id="3.40.50.1820">
    <property type="entry name" value="alpha/beta hydrolase"/>
    <property type="match status" value="1"/>
</dbReference>
<dbReference type="RefSeq" id="WP_123575006.1">
    <property type="nucleotide sequence ID" value="NZ_FUKQ01000017.1"/>
</dbReference>
<dbReference type="EMBL" id="FUKQ01000017">
    <property type="protein sequence ID" value="SJN25186.1"/>
    <property type="molecule type" value="Genomic_DNA"/>
</dbReference>
<dbReference type="GO" id="GO:0016787">
    <property type="term" value="F:hydrolase activity"/>
    <property type="evidence" value="ECO:0007669"/>
    <property type="project" value="UniProtKB-KW"/>
</dbReference>
<dbReference type="STRING" id="1255658.FM114_04635"/>
<gene>
    <name evidence="2" type="ORF">FM114_04635</name>
</gene>
<feature type="domain" description="AB hydrolase-1" evidence="1">
    <location>
        <begin position="28"/>
        <end position="269"/>
    </location>
</feature>
<accession>A0A1R4IZ79</accession>
<reference evidence="2 3" key="1">
    <citation type="submission" date="2017-02" db="EMBL/GenBank/DDBJ databases">
        <authorList>
            <person name="Peterson S.W."/>
        </authorList>
    </citation>
    <scope>NUCLEOTIDE SEQUENCE [LARGE SCALE GENOMIC DNA]</scope>
    <source>
        <strain evidence="2 3">LSP_Lj1</strain>
    </source>
</reference>
<dbReference type="PANTHER" id="PTHR43798">
    <property type="entry name" value="MONOACYLGLYCEROL LIPASE"/>
    <property type="match status" value="1"/>
</dbReference>